<feature type="region of interest" description="Disordered" evidence="1">
    <location>
        <begin position="243"/>
        <end position="263"/>
    </location>
</feature>
<protein>
    <submittedName>
        <fullName evidence="2">Uncharacterized protein</fullName>
    </submittedName>
</protein>
<feature type="compositionally biased region" description="Low complexity" evidence="1">
    <location>
        <begin position="296"/>
        <end position="307"/>
    </location>
</feature>
<dbReference type="AlphaFoldDB" id="A0A423W8M7"/>
<evidence type="ECO:0000256" key="1">
    <source>
        <dbReference type="SAM" id="MobiDB-lite"/>
    </source>
</evidence>
<feature type="compositionally biased region" description="Polar residues" evidence="1">
    <location>
        <begin position="308"/>
        <end position="329"/>
    </location>
</feature>
<feature type="compositionally biased region" description="Polar residues" evidence="1">
    <location>
        <begin position="117"/>
        <end position="141"/>
    </location>
</feature>
<dbReference type="OrthoDB" id="5242317at2759"/>
<dbReference type="EMBL" id="LJZO01000010">
    <property type="protein sequence ID" value="ROV99702.1"/>
    <property type="molecule type" value="Genomic_DNA"/>
</dbReference>
<feature type="region of interest" description="Disordered" evidence="1">
    <location>
        <begin position="117"/>
        <end position="194"/>
    </location>
</feature>
<name>A0A423W8M7_CYTCH</name>
<gene>
    <name evidence="2" type="ORF">VSDG_02967</name>
</gene>
<feature type="compositionally biased region" description="Low complexity" evidence="1">
    <location>
        <begin position="253"/>
        <end position="263"/>
    </location>
</feature>
<feature type="region of interest" description="Disordered" evidence="1">
    <location>
        <begin position="282"/>
        <end position="329"/>
    </location>
</feature>
<feature type="compositionally biased region" description="Acidic residues" evidence="1">
    <location>
        <begin position="635"/>
        <end position="648"/>
    </location>
</feature>
<proteinExistence type="predicted"/>
<feature type="region of interest" description="Disordered" evidence="1">
    <location>
        <begin position="596"/>
        <end position="648"/>
    </location>
</feature>
<dbReference type="Proteomes" id="UP000284375">
    <property type="component" value="Unassembled WGS sequence"/>
</dbReference>
<organism evidence="2 3">
    <name type="scientific">Cytospora chrysosperma</name>
    <name type="common">Cytospora canker fungus</name>
    <name type="synonym">Sphaeria chrysosperma</name>
    <dbReference type="NCBI Taxonomy" id="252740"/>
    <lineage>
        <taxon>Eukaryota</taxon>
        <taxon>Fungi</taxon>
        <taxon>Dikarya</taxon>
        <taxon>Ascomycota</taxon>
        <taxon>Pezizomycotina</taxon>
        <taxon>Sordariomycetes</taxon>
        <taxon>Sordariomycetidae</taxon>
        <taxon>Diaporthales</taxon>
        <taxon>Cytosporaceae</taxon>
        <taxon>Cytospora</taxon>
    </lineage>
</organism>
<evidence type="ECO:0000313" key="3">
    <source>
        <dbReference type="Proteomes" id="UP000284375"/>
    </source>
</evidence>
<reference evidence="2 3" key="1">
    <citation type="submission" date="2015-09" db="EMBL/GenBank/DDBJ databases">
        <title>Host preference determinants of Valsa canker pathogens revealed by comparative genomics.</title>
        <authorList>
            <person name="Yin Z."/>
            <person name="Huang L."/>
        </authorList>
    </citation>
    <scope>NUCLEOTIDE SEQUENCE [LARGE SCALE GENOMIC DNA]</scope>
    <source>
        <strain evidence="2 3">YSFL</strain>
    </source>
</reference>
<keyword evidence="3" id="KW-1185">Reference proteome</keyword>
<accession>A0A423W8M7</accession>
<sequence length="648" mass="71971">MQDANMMLDHGHQEASMDQQVQFQDMATCPIQEPSGLYGVQNAHLNANVPPQAPPQPQVSQSGPLYSQQGPVPRSEDHVPGATNPHEAISSSEGSLLWDSQEAARYSQGLLDNYYSHPQTEASSVPSFNQETQQSDSQQSAKRVKISPVQTHYQPSPDFYSHLGAQPSADQTTSQLSSPPSVQQHPISFDRNHYGPLYNELSADNNATIGQAIPPHIYNQQTQPSAYQLGFEYTNPHSIPRQHPGIFQGDYGSSSNLHSANSASNLRSPVSVLNSSFPAETRHVNPASQLPPPPSASQLPLQPSESSFISSGRVNTSVSSFEPGSQQSENHYISQQNLNLPASTEAPAQQSGTNTAEMPSINLVVPFQVKGQKGDYTVNLSIPAKAKDIEGFRTEADRAQVTDYVTGSQEKDDRVVAWYNQVGNEYWNMIIDRFRDTIPRGVSEAEVHGELIKSHPCIRDPWTGHTIYKNLLGKKDKIPQLEAWMYGAVAVGNGSATLYATWWDTLRSKVNKKDKKVPWIPQARLVALWIILRRGNPDTVLSQRANSNRKWEQLKRCKLTHLLSDPESAAPDTFWDGFLLELEEDPQQDDLYEKVMAEGPVADPAEDQDAGPAEDQNTERLRRRIQQLENFITENDLEIPETEDDEPN</sequence>
<comment type="caution">
    <text evidence="2">The sequence shown here is derived from an EMBL/GenBank/DDBJ whole genome shotgun (WGS) entry which is preliminary data.</text>
</comment>
<feature type="compositionally biased region" description="Polar residues" evidence="1">
    <location>
        <begin position="168"/>
        <end position="186"/>
    </location>
</feature>
<evidence type="ECO:0000313" key="2">
    <source>
        <dbReference type="EMBL" id="ROV99702.1"/>
    </source>
</evidence>
<feature type="region of interest" description="Disordered" evidence="1">
    <location>
        <begin position="45"/>
        <end position="96"/>
    </location>
</feature>